<dbReference type="PANTHER" id="PTHR43280:SF32">
    <property type="entry name" value="TRANSCRIPTIONAL REGULATORY PROTEIN"/>
    <property type="match status" value="1"/>
</dbReference>
<keyword evidence="3" id="KW-0804">Transcription</keyword>
<keyword evidence="2" id="KW-0238">DNA-binding</keyword>
<gene>
    <name evidence="5" type="ORF">DR980_13530</name>
</gene>
<dbReference type="Proteomes" id="UP000253676">
    <property type="component" value="Unassembled WGS sequence"/>
</dbReference>
<dbReference type="GO" id="GO:0043565">
    <property type="term" value="F:sequence-specific DNA binding"/>
    <property type="evidence" value="ECO:0007669"/>
    <property type="project" value="InterPro"/>
</dbReference>
<comment type="caution">
    <text evidence="5">The sequence shown here is derived from an EMBL/GenBank/DDBJ whole genome shotgun (WGS) entry which is preliminary data.</text>
</comment>
<dbReference type="InterPro" id="IPR018060">
    <property type="entry name" value="HTH_AraC"/>
</dbReference>
<dbReference type="AlphaFoldDB" id="A0A366AZS8"/>
<dbReference type="RefSeq" id="WP_113637018.1">
    <property type="nucleotide sequence ID" value="NZ_QNUX01000013.1"/>
</dbReference>
<keyword evidence="1" id="KW-0805">Transcription regulation</keyword>
<dbReference type="PROSITE" id="PS01124">
    <property type="entry name" value="HTH_ARAC_FAMILY_2"/>
    <property type="match status" value="1"/>
</dbReference>
<evidence type="ECO:0000256" key="3">
    <source>
        <dbReference type="ARBA" id="ARBA00023163"/>
    </source>
</evidence>
<feature type="domain" description="HTH araC/xylS-type" evidence="4">
    <location>
        <begin position="189"/>
        <end position="287"/>
    </location>
</feature>
<dbReference type="GO" id="GO:0003700">
    <property type="term" value="F:DNA-binding transcription factor activity"/>
    <property type="evidence" value="ECO:0007669"/>
    <property type="project" value="InterPro"/>
</dbReference>
<sequence>MINELINSELNESPYHGLQLCIIKKYVIKTASHESFIVNNFCILLIKSGAFKIQLKDTVHGLSAQDLIVIPKNTFLTLLDAEDKLKLYLVAFTDDFATQNCFKKELVDAFYFFIARPSLKITLDQKDFLVLSLIYKLIYFVRKESKLNSIEAELQRISFNLLLYELRSIHAKYTSQAALNFNRKERILIQFFTILSIHCKKQHSVKFYAGSLFITAGYLSKIVKQITGKPVKILIAESIIAEAKNLLEDSQLSVADIAEELSFSNSSTFCVFFKRHTSIAPSRYRTNAIERLKNQ</sequence>
<evidence type="ECO:0000256" key="1">
    <source>
        <dbReference type="ARBA" id="ARBA00023015"/>
    </source>
</evidence>
<evidence type="ECO:0000256" key="2">
    <source>
        <dbReference type="ARBA" id="ARBA00023125"/>
    </source>
</evidence>
<name>A0A366AZS8_9FLAO</name>
<keyword evidence="6" id="KW-1185">Reference proteome</keyword>
<evidence type="ECO:0000313" key="5">
    <source>
        <dbReference type="EMBL" id="RBN49458.1"/>
    </source>
</evidence>
<dbReference type="OrthoDB" id="2611870at2"/>
<evidence type="ECO:0000259" key="4">
    <source>
        <dbReference type="PROSITE" id="PS01124"/>
    </source>
</evidence>
<dbReference type="SUPFAM" id="SSF46689">
    <property type="entry name" value="Homeodomain-like"/>
    <property type="match status" value="1"/>
</dbReference>
<protein>
    <submittedName>
        <fullName evidence="5">AraC family transcriptional regulator</fullName>
    </submittedName>
</protein>
<reference evidence="5 6" key="1">
    <citation type="submission" date="2018-07" db="EMBL/GenBank/DDBJ databases">
        <title>Complete genome sequence of Flavobacterium psychrolimnae LMG 22018.</title>
        <authorList>
            <person name="Kim D.-U."/>
        </authorList>
    </citation>
    <scope>NUCLEOTIDE SEQUENCE [LARGE SCALE GENOMIC DNA]</scope>
    <source>
        <strain evidence="5 6">LMG 22018</strain>
    </source>
</reference>
<proteinExistence type="predicted"/>
<dbReference type="PANTHER" id="PTHR43280">
    <property type="entry name" value="ARAC-FAMILY TRANSCRIPTIONAL REGULATOR"/>
    <property type="match status" value="1"/>
</dbReference>
<dbReference type="EMBL" id="QNUX01000013">
    <property type="protein sequence ID" value="RBN49458.1"/>
    <property type="molecule type" value="Genomic_DNA"/>
</dbReference>
<evidence type="ECO:0000313" key="6">
    <source>
        <dbReference type="Proteomes" id="UP000253676"/>
    </source>
</evidence>
<dbReference type="Gene3D" id="1.10.10.60">
    <property type="entry name" value="Homeodomain-like"/>
    <property type="match status" value="1"/>
</dbReference>
<dbReference type="InterPro" id="IPR009057">
    <property type="entry name" value="Homeodomain-like_sf"/>
</dbReference>
<dbReference type="SMART" id="SM00342">
    <property type="entry name" value="HTH_ARAC"/>
    <property type="match status" value="1"/>
</dbReference>
<accession>A0A366AZS8</accession>
<organism evidence="5 6">
    <name type="scientific">Flavobacterium psychrolimnae</name>
    <dbReference type="NCBI Taxonomy" id="249351"/>
    <lineage>
        <taxon>Bacteria</taxon>
        <taxon>Pseudomonadati</taxon>
        <taxon>Bacteroidota</taxon>
        <taxon>Flavobacteriia</taxon>
        <taxon>Flavobacteriales</taxon>
        <taxon>Flavobacteriaceae</taxon>
        <taxon>Flavobacterium</taxon>
    </lineage>
</organism>
<dbReference type="Pfam" id="PF12833">
    <property type="entry name" value="HTH_18"/>
    <property type="match status" value="1"/>
</dbReference>